<dbReference type="RefSeq" id="WP_127087680.1">
    <property type="nucleotide sequence ID" value="NZ_RSCL01000066.1"/>
</dbReference>
<name>A0A433UGD8_9CYAN</name>
<sequence>MKVRFQAKEHQIIEEEIFEIEKLVEVVAAYHLSNFYLDVKSISYHLSQISKCPNKEYSRIIVYKPEVIIPMELTITDLSDLEYFLSQHPYSTYHLEIESRAFKMQKEGELQRQLSLR</sequence>
<dbReference type="Proteomes" id="UP000271624">
    <property type="component" value="Unassembled WGS sequence"/>
</dbReference>
<accession>A0A433UGD8</accession>
<organism evidence="1 2">
    <name type="scientific">Dulcicalothrix desertica PCC 7102</name>
    <dbReference type="NCBI Taxonomy" id="232991"/>
    <lineage>
        <taxon>Bacteria</taxon>
        <taxon>Bacillati</taxon>
        <taxon>Cyanobacteriota</taxon>
        <taxon>Cyanophyceae</taxon>
        <taxon>Nostocales</taxon>
        <taxon>Calotrichaceae</taxon>
        <taxon>Dulcicalothrix</taxon>
    </lineage>
</organism>
<keyword evidence="2" id="KW-1185">Reference proteome</keyword>
<dbReference type="AlphaFoldDB" id="A0A433UGD8"/>
<reference evidence="1" key="1">
    <citation type="submission" date="2018-12" db="EMBL/GenBank/DDBJ databases">
        <authorList>
            <person name="Will S."/>
            <person name="Neumann-Schaal M."/>
            <person name="Henke P."/>
        </authorList>
    </citation>
    <scope>NUCLEOTIDE SEQUENCE</scope>
    <source>
        <strain evidence="1">PCC 7102</strain>
    </source>
</reference>
<protein>
    <submittedName>
        <fullName evidence="1">Uncharacterized protein</fullName>
    </submittedName>
</protein>
<proteinExistence type="predicted"/>
<evidence type="ECO:0000313" key="1">
    <source>
        <dbReference type="EMBL" id="RUS92895.1"/>
    </source>
</evidence>
<gene>
    <name evidence="1" type="ORF">DSM106972_097900</name>
</gene>
<dbReference type="OrthoDB" id="515054at2"/>
<evidence type="ECO:0000313" key="2">
    <source>
        <dbReference type="Proteomes" id="UP000271624"/>
    </source>
</evidence>
<comment type="caution">
    <text evidence="1">The sequence shown here is derived from an EMBL/GenBank/DDBJ whole genome shotgun (WGS) entry which is preliminary data.</text>
</comment>
<reference evidence="1" key="2">
    <citation type="journal article" date="2019" name="Genome Biol. Evol.">
        <title>Day and night: Metabolic profiles and evolutionary relationships of six axenic non-marine cyanobacteria.</title>
        <authorList>
            <person name="Will S.E."/>
            <person name="Henke P."/>
            <person name="Boedeker C."/>
            <person name="Huang S."/>
            <person name="Brinkmann H."/>
            <person name="Rohde M."/>
            <person name="Jarek M."/>
            <person name="Friedl T."/>
            <person name="Seufert S."/>
            <person name="Schumacher M."/>
            <person name="Overmann J."/>
            <person name="Neumann-Schaal M."/>
            <person name="Petersen J."/>
        </authorList>
    </citation>
    <scope>NUCLEOTIDE SEQUENCE [LARGE SCALE GENOMIC DNA]</scope>
    <source>
        <strain evidence="1">PCC 7102</strain>
    </source>
</reference>
<dbReference type="EMBL" id="RSCL01000066">
    <property type="protein sequence ID" value="RUS92895.1"/>
    <property type="molecule type" value="Genomic_DNA"/>
</dbReference>